<evidence type="ECO:0000256" key="1">
    <source>
        <dbReference type="SAM" id="MobiDB-lite"/>
    </source>
</evidence>
<protein>
    <submittedName>
        <fullName evidence="2">Uncharacterized protein</fullName>
    </submittedName>
</protein>
<gene>
    <name evidence="2" type="ORF">GCM10022295_83650</name>
</gene>
<feature type="region of interest" description="Disordered" evidence="1">
    <location>
        <begin position="160"/>
        <end position="182"/>
    </location>
</feature>
<dbReference type="Proteomes" id="UP001500707">
    <property type="component" value="Unassembled WGS sequence"/>
</dbReference>
<dbReference type="EMBL" id="BAABCE010000025">
    <property type="protein sequence ID" value="GAA3589253.1"/>
    <property type="molecule type" value="Genomic_DNA"/>
</dbReference>
<evidence type="ECO:0000313" key="2">
    <source>
        <dbReference type="EMBL" id="GAA3589253.1"/>
    </source>
</evidence>
<sequence>MGRKGCLTSWAADRRPIGAPVITRERDTIMEIHHDGPDRAHQRPEGVTDETVEALGALSKALETTERARGHLYSFHQLTGTADFQLDQAVELLRRAGHPQWADRVRSEILGRNVIPGHWTFQIVEAYDVTYHRPFTLLEREAVDQLAQGRSHLYEAEMKETRRTVGHPHHTARPPGSHEPDE</sequence>
<evidence type="ECO:0000313" key="3">
    <source>
        <dbReference type="Proteomes" id="UP001500707"/>
    </source>
</evidence>
<proteinExistence type="predicted"/>
<reference evidence="3" key="1">
    <citation type="journal article" date="2019" name="Int. J. Syst. Evol. Microbiol.">
        <title>The Global Catalogue of Microorganisms (GCM) 10K type strain sequencing project: providing services to taxonomists for standard genome sequencing and annotation.</title>
        <authorList>
            <consortium name="The Broad Institute Genomics Platform"/>
            <consortium name="The Broad Institute Genome Sequencing Center for Infectious Disease"/>
            <person name="Wu L."/>
            <person name="Ma J."/>
        </authorList>
    </citation>
    <scope>NUCLEOTIDE SEQUENCE [LARGE SCALE GENOMIC DNA]</scope>
    <source>
        <strain evidence="3">JCM 17656</strain>
    </source>
</reference>
<name>A0ABP6YSL1_9ACTN</name>
<comment type="caution">
    <text evidence="2">The sequence shown here is derived from an EMBL/GenBank/DDBJ whole genome shotgun (WGS) entry which is preliminary data.</text>
</comment>
<keyword evidence="3" id="KW-1185">Reference proteome</keyword>
<accession>A0ABP6YSL1</accession>
<organism evidence="2 3">
    <name type="scientific">Streptomyces osmaniensis</name>
    <dbReference type="NCBI Taxonomy" id="593134"/>
    <lineage>
        <taxon>Bacteria</taxon>
        <taxon>Bacillati</taxon>
        <taxon>Actinomycetota</taxon>
        <taxon>Actinomycetes</taxon>
        <taxon>Kitasatosporales</taxon>
        <taxon>Streptomycetaceae</taxon>
        <taxon>Streptomyces</taxon>
    </lineage>
</organism>